<dbReference type="Proteomes" id="UP000319671">
    <property type="component" value="Unassembled WGS sequence"/>
</dbReference>
<evidence type="ECO:0000313" key="2">
    <source>
        <dbReference type="EMBL" id="TWD99394.1"/>
    </source>
</evidence>
<keyword evidence="1" id="KW-0812">Transmembrane</keyword>
<organism evidence="2 3">
    <name type="scientific">Neobacillus bataviensis</name>
    <dbReference type="NCBI Taxonomy" id="220685"/>
    <lineage>
        <taxon>Bacteria</taxon>
        <taxon>Bacillati</taxon>
        <taxon>Bacillota</taxon>
        <taxon>Bacilli</taxon>
        <taxon>Bacillales</taxon>
        <taxon>Bacillaceae</taxon>
        <taxon>Neobacillus</taxon>
    </lineage>
</organism>
<accession>A0A561D7S2</accession>
<name>A0A561D7S2_9BACI</name>
<keyword evidence="1" id="KW-1133">Transmembrane helix</keyword>
<keyword evidence="1" id="KW-0472">Membrane</keyword>
<dbReference type="AlphaFoldDB" id="A0A561D7S2"/>
<protein>
    <submittedName>
        <fullName evidence="2">Uncharacterized protein</fullName>
    </submittedName>
</protein>
<dbReference type="EMBL" id="VIVN01000007">
    <property type="protein sequence ID" value="TWD99394.1"/>
    <property type="molecule type" value="Genomic_DNA"/>
</dbReference>
<evidence type="ECO:0000256" key="1">
    <source>
        <dbReference type="SAM" id="Phobius"/>
    </source>
</evidence>
<feature type="transmembrane region" description="Helical" evidence="1">
    <location>
        <begin position="51"/>
        <end position="72"/>
    </location>
</feature>
<evidence type="ECO:0000313" key="3">
    <source>
        <dbReference type="Proteomes" id="UP000319671"/>
    </source>
</evidence>
<feature type="transmembrane region" description="Helical" evidence="1">
    <location>
        <begin position="6"/>
        <end position="30"/>
    </location>
</feature>
<keyword evidence="3" id="KW-1185">Reference proteome</keyword>
<comment type="caution">
    <text evidence="2">The sequence shown here is derived from an EMBL/GenBank/DDBJ whole genome shotgun (WGS) entry which is preliminary data.</text>
</comment>
<proteinExistence type="predicted"/>
<reference evidence="2 3" key="1">
    <citation type="submission" date="2019-06" db="EMBL/GenBank/DDBJ databases">
        <title>Sorghum-associated microbial communities from plants grown in Nebraska, USA.</title>
        <authorList>
            <person name="Schachtman D."/>
        </authorList>
    </citation>
    <scope>NUCLEOTIDE SEQUENCE [LARGE SCALE GENOMIC DNA]</scope>
    <source>
        <strain evidence="2 3">2482</strain>
    </source>
</reference>
<gene>
    <name evidence="2" type="ORF">FB550_10729</name>
</gene>
<sequence length="98" mass="10896">MPVTIIGVLIVFIIHRVSYGLVLLTVIFLGKRGLITFIDDFRDNRAVITNIYIAANYGGIGCMAVLIGRPIINVGIIRKIVHDKISDIDEEFHIFSPS</sequence>